<feature type="compositionally biased region" description="Basic and acidic residues" evidence="1">
    <location>
        <begin position="99"/>
        <end position="120"/>
    </location>
</feature>
<proteinExistence type="predicted"/>
<dbReference type="AlphaFoldDB" id="A0AAP0K1J6"/>
<sequence>MRRAERQEAARRGSQRRSKEQPDERRDTGEGRGRTASAMATSQHQWHCSDRADAAGPEAMADWRRDERGDGDAEVAWGSAAVDWSAREQHQRLRRRLRGERSRRGDERGAGSDGNEERERREIWQENWFARVGYVMDEVKIFRVLV</sequence>
<feature type="region of interest" description="Disordered" evidence="1">
    <location>
        <begin position="1"/>
        <end position="74"/>
    </location>
</feature>
<organism evidence="2 3">
    <name type="scientific">Stephania yunnanensis</name>
    <dbReference type="NCBI Taxonomy" id="152371"/>
    <lineage>
        <taxon>Eukaryota</taxon>
        <taxon>Viridiplantae</taxon>
        <taxon>Streptophyta</taxon>
        <taxon>Embryophyta</taxon>
        <taxon>Tracheophyta</taxon>
        <taxon>Spermatophyta</taxon>
        <taxon>Magnoliopsida</taxon>
        <taxon>Ranunculales</taxon>
        <taxon>Menispermaceae</taxon>
        <taxon>Menispermoideae</taxon>
        <taxon>Cissampelideae</taxon>
        <taxon>Stephania</taxon>
    </lineage>
</organism>
<dbReference type="Proteomes" id="UP001420932">
    <property type="component" value="Unassembled WGS sequence"/>
</dbReference>
<protein>
    <submittedName>
        <fullName evidence="2">Uncharacterized protein</fullName>
    </submittedName>
</protein>
<gene>
    <name evidence="2" type="ORF">Syun_012833</name>
</gene>
<accession>A0AAP0K1J6</accession>
<evidence type="ECO:0000313" key="3">
    <source>
        <dbReference type="Proteomes" id="UP001420932"/>
    </source>
</evidence>
<name>A0AAP0K1J6_9MAGN</name>
<evidence type="ECO:0000256" key="1">
    <source>
        <dbReference type="SAM" id="MobiDB-lite"/>
    </source>
</evidence>
<feature type="compositionally biased region" description="Basic and acidic residues" evidence="1">
    <location>
        <begin position="1"/>
        <end position="33"/>
    </location>
</feature>
<keyword evidence="3" id="KW-1185">Reference proteome</keyword>
<evidence type="ECO:0000313" key="2">
    <source>
        <dbReference type="EMBL" id="KAK9143433.1"/>
    </source>
</evidence>
<feature type="region of interest" description="Disordered" evidence="1">
    <location>
        <begin position="87"/>
        <end position="120"/>
    </location>
</feature>
<dbReference type="EMBL" id="JBBNAF010000005">
    <property type="protein sequence ID" value="KAK9143433.1"/>
    <property type="molecule type" value="Genomic_DNA"/>
</dbReference>
<feature type="compositionally biased region" description="Basic and acidic residues" evidence="1">
    <location>
        <begin position="61"/>
        <end position="71"/>
    </location>
</feature>
<reference evidence="2 3" key="1">
    <citation type="submission" date="2024-01" db="EMBL/GenBank/DDBJ databases">
        <title>Genome assemblies of Stephania.</title>
        <authorList>
            <person name="Yang L."/>
        </authorList>
    </citation>
    <scope>NUCLEOTIDE SEQUENCE [LARGE SCALE GENOMIC DNA]</scope>
    <source>
        <strain evidence="2">YNDBR</strain>
        <tissue evidence="2">Leaf</tissue>
    </source>
</reference>
<comment type="caution">
    <text evidence="2">The sequence shown here is derived from an EMBL/GenBank/DDBJ whole genome shotgun (WGS) entry which is preliminary data.</text>
</comment>